<dbReference type="Pfam" id="PF00085">
    <property type="entry name" value="Thioredoxin"/>
    <property type="match status" value="1"/>
</dbReference>
<proteinExistence type="inferred from homology"/>
<dbReference type="Gene3D" id="3.40.30.10">
    <property type="entry name" value="Glutaredoxin"/>
    <property type="match status" value="1"/>
</dbReference>
<keyword evidence="1" id="KW-1015">Disulfide bond</keyword>
<feature type="domain" description="Thioredoxin" evidence="3">
    <location>
        <begin position="61"/>
        <end position="187"/>
    </location>
</feature>
<evidence type="ECO:0000313" key="4">
    <source>
        <dbReference type="EMBL" id="KAG0558595.1"/>
    </source>
</evidence>
<dbReference type="Proteomes" id="UP000822688">
    <property type="component" value="Chromosome 10"/>
</dbReference>
<gene>
    <name evidence="4" type="ORF">KC19_10G040500</name>
</gene>
<keyword evidence="5" id="KW-1185">Reference proteome</keyword>
<reference evidence="4" key="1">
    <citation type="submission" date="2020-06" db="EMBL/GenBank/DDBJ databases">
        <title>WGS assembly of Ceratodon purpureus strain R40.</title>
        <authorList>
            <person name="Carey S.B."/>
            <person name="Jenkins J."/>
            <person name="Shu S."/>
            <person name="Lovell J.T."/>
            <person name="Sreedasyam A."/>
            <person name="Maumus F."/>
            <person name="Tiley G.P."/>
            <person name="Fernandez-Pozo N."/>
            <person name="Barry K."/>
            <person name="Chen C."/>
            <person name="Wang M."/>
            <person name="Lipzen A."/>
            <person name="Daum C."/>
            <person name="Saski C.A."/>
            <person name="Payton A.C."/>
            <person name="Mcbreen J.C."/>
            <person name="Conrad R.E."/>
            <person name="Kollar L.M."/>
            <person name="Olsson S."/>
            <person name="Huttunen S."/>
            <person name="Landis J.B."/>
            <person name="Wickett N.J."/>
            <person name="Johnson M.G."/>
            <person name="Rensing S.A."/>
            <person name="Grimwood J."/>
            <person name="Schmutz J."/>
            <person name="Mcdaniel S.F."/>
        </authorList>
    </citation>
    <scope>NUCLEOTIDE SEQUENCE</scope>
    <source>
        <strain evidence="4">R40</strain>
    </source>
</reference>
<name>A0A8T0GJ32_CERPU</name>
<dbReference type="EMBL" id="CM026431">
    <property type="protein sequence ID" value="KAG0558595.1"/>
    <property type="molecule type" value="Genomic_DNA"/>
</dbReference>
<comment type="caution">
    <text evidence="4">The sequence shown here is derived from an EMBL/GenBank/DDBJ whole genome shotgun (WGS) entry which is preliminary data.</text>
</comment>
<accession>A0A8T0GJ32</accession>
<evidence type="ECO:0000313" key="5">
    <source>
        <dbReference type="Proteomes" id="UP000822688"/>
    </source>
</evidence>
<dbReference type="CDD" id="cd02947">
    <property type="entry name" value="TRX_family"/>
    <property type="match status" value="1"/>
</dbReference>
<evidence type="ECO:0000256" key="1">
    <source>
        <dbReference type="ARBA" id="ARBA00023157"/>
    </source>
</evidence>
<dbReference type="InterPro" id="IPR013766">
    <property type="entry name" value="Thioredoxin_domain"/>
</dbReference>
<dbReference type="AlphaFoldDB" id="A0A8T0GJ32"/>
<evidence type="ECO:0000256" key="2">
    <source>
        <dbReference type="ARBA" id="ARBA00038337"/>
    </source>
</evidence>
<evidence type="ECO:0000259" key="3">
    <source>
        <dbReference type="PROSITE" id="PS51352"/>
    </source>
</evidence>
<protein>
    <recommendedName>
        <fullName evidence="3">Thioredoxin domain-containing protein</fullName>
    </recommendedName>
</protein>
<dbReference type="SUPFAM" id="SSF52833">
    <property type="entry name" value="Thioredoxin-like"/>
    <property type="match status" value="1"/>
</dbReference>
<dbReference type="PROSITE" id="PS00194">
    <property type="entry name" value="THIOREDOXIN_1"/>
    <property type="match status" value="1"/>
</dbReference>
<organism evidence="4 5">
    <name type="scientific">Ceratodon purpureus</name>
    <name type="common">Fire moss</name>
    <name type="synonym">Dicranum purpureum</name>
    <dbReference type="NCBI Taxonomy" id="3225"/>
    <lineage>
        <taxon>Eukaryota</taxon>
        <taxon>Viridiplantae</taxon>
        <taxon>Streptophyta</taxon>
        <taxon>Embryophyta</taxon>
        <taxon>Bryophyta</taxon>
        <taxon>Bryophytina</taxon>
        <taxon>Bryopsida</taxon>
        <taxon>Dicranidae</taxon>
        <taxon>Pseudoditrichales</taxon>
        <taxon>Ditrichaceae</taxon>
        <taxon>Ceratodon</taxon>
    </lineage>
</organism>
<sequence>MVALGVERIGTSACAMASVRGVHVGTWRAPRAVAVMGCRREGSRGVAIGVEVGRIRGGRGAGLVCRSSMKPLGESNGNVVEFQSEEEFNTILKDAGDKLIVLDISTTTCGPCKMIFPKLVEMSLQYPDAVFLKINGDINNDTRSLMRKWGVRAVPSFRFFKNGEQVHSHTGAKLEELKTRFAEHYGQPIKV</sequence>
<dbReference type="InterPro" id="IPR017937">
    <property type="entry name" value="Thioredoxin_CS"/>
</dbReference>
<dbReference type="PROSITE" id="PS51352">
    <property type="entry name" value="THIOREDOXIN_2"/>
    <property type="match status" value="1"/>
</dbReference>
<dbReference type="InterPro" id="IPR036249">
    <property type="entry name" value="Thioredoxin-like_sf"/>
</dbReference>
<comment type="similarity">
    <text evidence="2">Belongs to the thioredoxin family. Plant F-type subfamily.</text>
</comment>
<dbReference type="PANTHER" id="PTHR46115">
    <property type="entry name" value="THIOREDOXIN-LIKE PROTEIN 1"/>
    <property type="match status" value="1"/>
</dbReference>